<accession>A0A0W0FP28</accession>
<evidence type="ECO:0000313" key="3">
    <source>
        <dbReference type="Proteomes" id="UP000054988"/>
    </source>
</evidence>
<name>A0A0W0FP28_MONRR</name>
<protein>
    <submittedName>
        <fullName evidence="1 2">Pheromone Mr_Ph4.1</fullName>
    </submittedName>
</protein>
<dbReference type="Proteomes" id="UP000054988">
    <property type="component" value="Unassembled WGS sequence"/>
</dbReference>
<sequence>MDSFQQLNVLLFTQSDGSDLPFASPFSGLEECDTSLPPSFQLKNRVRIAAEFGGIPDSLSLPANCERDYGSMTDSTSHGGYCVIT</sequence>
<reference evidence="1" key="2">
    <citation type="journal article" date="2016" name="Heredity">
        <title>The cacao pathogen Moniliophthora roreri (Marasmiaceae) possesses biallelic A and B mating loci but reproduces clonally.</title>
        <authorList>
            <person name="Diaz-Valderrama J.R."/>
            <person name="Aime M.C."/>
        </authorList>
    </citation>
    <scope>NUCLEOTIDE SEQUENCE</scope>
    <source>
        <strain evidence="1">CBS 138627</strain>
    </source>
</reference>
<evidence type="ECO:0000313" key="1">
    <source>
        <dbReference type="EMBL" id="ALT56990.1"/>
    </source>
</evidence>
<evidence type="ECO:0000313" key="2">
    <source>
        <dbReference type="EMBL" id="KTB38099.1"/>
    </source>
</evidence>
<dbReference type="EMBL" id="KU232969">
    <property type="protein sequence ID" value="ALT56990.1"/>
    <property type="molecule type" value="Genomic_DNA"/>
</dbReference>
<dbReference type="AlphaFoldDB" id="A0A0W0FP28"/>
<dbReference type="EMBL" id="LATX01001781">
    <property type="protein sequence ID" value="KTB38099.1"/>
    <property type="molecule type" value="Genomic_DNA"/>
</dbReference>
<gene>
    <name evidence="2" type="ORF">WG66_9307</name>
</gene>
<organism evidence="2 3">
    <name type="scientific">Moniliophthora roreri</name>
    <name type="common">Frosty pod rot fungus</name>
    <name type="synonym">Monilia roreri</name>
    <dbReference type="NCBI Taxonomy" id="221103"/>
    <lineage>
        <taxon>Eukaryota</taxon>
        <taxon>Fungi</taxon>
        <taxon>Dikarya</taxon>
        <taxon>Basidiomycota</taxon>
        <taxon>Agaricomycotina</taxon>
        <taxon>Agaricomycetes</taxon>
        <taxon>Agaricomycetidae</taxon>
        <taxon>Agaricales</taxon>
        <taxon>Marasmiineae</taxon>
        <taxon>Marasmiaceae</taxon>
        <taxon>Moniliophthora</taxon>
    </lineage>
</organism>
<proteinExistence type="predicted"/>
<reference evidence="2 3" key="1">
    <citation type="submission" date="2015-12" db="EMBL/GenBank/DDBJ databases">
        <title>Draft genome sequence of Moniliophthora roreri, the causal agent of frosty pod rot of cacao.</title>
        <authorList>
            <person name="Aime M.C."/>
            <person name="Diaz-Valderrama J.R."/>
            <person name="Kijpornyongpan T."/>
            <person name="Phillips-Mora W."/>
        </authorList>
    </citation>
    <scope>NUCLEOTIDE SEQUENCE [LARGE SCALE GENOMIC DNA]</scope>
    <source>
        <strain evidence="2 3">MCA 2952</strain>
    </source>
</reference>